<keyword evidence="3 4" id="KW-0413">Isomerase</keyword>
<evidence type="ECO:0000256" key="2">
    <source>
        <dbReference type="ARBA" id="ARBA00022694"/>
    </source>
</evidence>
<evidence type="ECO:0000256" key="4">
    <source>
        <dbReference type="HAMAP-Rule" id="MF_00171"/>
    </source>
</evidence>
<comment type="function">
    <text evidence="4">Formation of pseudouridine at positions 38, 39 and 40 in the anticodon stem and loop of transfer RNAs.</text>
</comment>
<sequence length="280" mass="32224">MSDKSNFSPEEETSVNDSNSKRYRITLEYDGSDFFGWQIQPEQRTVQGQLEDALARLYGGRIQVYGSGRTDTGVHASGMVAHFDSPHKYTQEVILKAVNANLPPDVRITEIEPVSPDFHARFSARWRWYRYRLSRKYSPLGRQYRWTPDFQLDDELLKQAADLFIGEHDFTAFSKADPAIDDHRCCVHAAEWLCLDDEWKFHIVANRFLRHMVRQIVGSICDVARGKYSSDQISEALASKRKILNVYTAPAHGLCLMKVGYGTFPYLDKDCNVIQNFPFP</sequence>
<dbReference type="GO" id="GO:0003723">
    <property type="term" value="F:RNA binding"/>
    <property type="evidence" value="ECO:0007669"/>
    <property type="project" value="InterPro"/>
</dbReference>
<dbReference type="FunFam" id="3.30.70.580:FF:000001">
    <property type="entry name" value="tRNA pseudouridine synthase A"/>
    <property type="match status" value="1"/>
</dbReference>
<dbReference type="InterPro" id="IPR020097">
    <property type="entry name" value="PsdUridine_synth_TruA_a/b_dom"/>
</dbReference>
<dbReference type="InterPro" id="IPR020095">
    <property type="entry name" value="PsdUridine_synth_TruA_C"/>
</dbReference>
<evidence type="ECO:0000256" key="6">
    <source>
        <dbReference type="PIRSR" id="PIRSR001430-2"/>
    </source>
</evidence>
<proteinExistence type="inferred from homology"/>
<dbReference type="PIRSF" id="PIRSF001430">
    <property type="entry name" value="tRNA_psdUrid_synth"/>
    <property type="match status" value="1"/>
</dbReference>
<dbReference type="GO" id="GO:0160147">
    <property type="term" value="F:tRNA pseudouridine(38-40) synthase activity"/>
    <property type="evidence" value="ECO:0007669"/>
    <property type="project" value="UniProtKB-EC"/>
</dbReference>
<comment type="caution">
    <text evidence="9">The sequence shown here is derived from an EMBL/GenBank/DDBJ whole genome shotgun (WGS) entry which is preliminary data.</text>
</comment>
<protein>
    <recommendedName>
        <fullName evidence="4">tRNA pseudouridine synthase A</fullName>
        <ecNumber evidence="4">5.4.99.12</ecNumber>
    </recommendedName>
    <alternativeName>
        <fullName evidence="4">tRNA pseudouridine(38-40) synthase</fullName>
    </alternativeName>
    <alternativeName>
        <fullName evidence="4">tRNA pseudouridylate synthase I</fullName>
    </alternativeName>
    <alternativeName>
        <fullName evidence="4">tRNA-uridine isomerase I</fullName>
    </alternativeName>
</protein>
<evidence type="ECO:0000256" key="5">
    <source>
        <dbReference type="PIRSR" id="PIRSR001430-1"/>
    </source>
</evidence>
<dbReference type="SUPFAM" id="SSF55120">
    <property type="entry name" value="Pseudouridine synthase"/>
    <property type="match status" value="1"/>
</dbReference>
<dbReference type="CDD" id="cd02570">
    <property type="entry name" value="PseudoU_synth_EcTruA"/>
    <property type="match status" value="1"/>
</dbReference>
<dbReference type="InterPro" id="IPR020094">
    <property type="entry name" value="TruA/RsuA/RluB/E/F_N"/>
</dbReference>
<comment type="catalytic activity">
    <reaction evidence="4 7">
        <text>uridine(38/39/40) in tRNA = pseudouridine(38/39/40) in tRNA</text>
        <dbReference type="Rhea" id="RHEA:22376"/>
        <dbReference type="Rhea" id="RHEA-COMP:10085"/>
        <dbReference type="Rhea" id="RHEA-COMP:10087"/>
        <dbReference type="ChEBI" id="CHEBI:65314"/>
        <dbReference type="ChEBI" id="CHEBI:65315"/>
        <dbReference type="EC" id="5.4.99.12"/>
    </reaction>
</comment>
<reference evidence="9 10" key="1">
    <citation type="submission" date="2017-06" db="EMBL/GenBank/DDBJ databases">
        <title>Novel microbial phyla capable of carbon fixation and sulfur reduction in deep-sea sediments.</title>
        <authorList>
            <person name="Huang J."/>
            <person name="Baker B."/>
            <person name="Wang Y."/>
        </authorList>
    </citation>
    <scope>NUCLEOTIDE SEQUENCE [LARGE SCALE GENOMIC DNA]</scope>
    <source>
        <strain evidence="9">B3_LCP</strain>
    </source>
</reference>
<evidence type="ECO:0000256" key="1">
    <source>
        <dbReference type="ARBA" id="ARBA00009375"/>
    </source>
</evidence>
<evidence type="ECO:0000313" key="10">
    <source>
        <dbReference type="Proteomes" id="UP000319619"/>
    </source>
</evidence>
<dbReference type="Proteomes" id="UP000319619">
    <property type="component" value="Unassembled WGS sequence"/>
</dbReference>
<comment type="subunit">
    <text evidence="4">Homodimer.</text>
</comment>
<feature type="binding site" evidence="4 6">
    <location>
        <position position="129"/>
    </location>
    <ligand>
        <name>substrate</name>
    </ligand>
</feature>
<accession>A0A532UZV7</accession>
<evidence type="ECO:0000256" key="7">
    <source>
        <dbReference type="RuleBase" id="RU003792"/>
    </source>
</evidence>
<dbReference type="HAMAP" id="MF_00171">
    <property type="entry name" value="TruA"/>
    <property type="match status" value="1"/>
</dbReference>
<name>A0A532UZV7_UNCL8</name>
<dbReference type="GO" id="GO:0031119">
    <property type="term" value="P:tRNA pseudouridine synthesis"/>
    <property type="evidence" value="ECO:0007669"/>
    <property type="project" value="UniProtKB-UniRule"/>
</dbReference>
<feature type="domain" description="Pseudouridine synthase I TruA alpha/beta" evidence="8">
    <location>
        <begin position="160"/>
        <end position="261"/>
    </location>
</feature>
<organism evidence="9 10">
    <name type="scientific">candidate division LCP-89 bacterium B3_LCP</name>
    <dbReference type="NCBI Taxonomy" id="2012998"/>
    <lineage>
        <taxon>Bacteria</taxon>
        <taxon>Pseudomonadati</taxon>
        <taxon>Bacteria division LCP-89</taxon>
    </lineage>
</organism>
<feature type="domain" description="Pseudouridine synthase I TruA alpha/beta" evidence="8">
    <location>
        <begin position="28"/>
        <end position="122"/>
    </location>
</feature>
<dbReference type="InterPro" id="IPR020103">
    <property type="entry name" value="PsdUridine_synth_cat_dom_sf"/>
</dbReference>
<dbReference type="AlphaFoldDB" id="A0A532UZV7"/>
<comment type="similarity">
    <text evidence="1 4 7">Belongs to the tRNA pseudouridine synthase TruA family.</text>
</comment>
<dbReference type="InterPro" id="IPR001406">
    <property type="entry name" value="PsdUridine_synth_TruA"/>
</dbReference>
<dbReference type="Gene3D" id="3.30.70.660">
    <property type="entry name" value="Pseudouridine synthase I, catalytic domain, C-terminal subdomain"/>
    <property type="match status" value="1"/>
</dbReference>
<evidence type="ECO:0000313" key="9">
    <source>
        <dbReference type="EMBL" id="TKJ40257.1"/>
    </source>
</evidence>
<feature type="active site" description="Nucleophile" evidence="4 5">
    <location>
        <position position="71"/>
    </location>
</feature>
<dbReference type="Gene3D" id="3.30.70.580">
    <property type="entry name" value="Pseudouridine synthase I, catalytic domain, N-terminal subdomain"/>
    <property type="match status" value="1"/>
</dbReference>
<gene>
    <name evidence="4" type="primary">truA</name>
    <name evidence="9" type="ORF">CEE37_07990</name>
</gene>
<keyword evidence="2 4" id="KW-0819">tRNA processing</keyword>
<evidence type="ECO:0000259" key="8">
    <source>
        <dbReference type="Pfam" id="PF01416"/>
    </source>
</evidence>
<dbReference type="EMBL" id="NJBN01000005">
    <property type="protein sequence ID" value="TKJ40257.1"/>
    <property type="molecule type" value="Genomic_DNA"/>
</dbReference>
<dbReference type="EC" id="5.4.99.12" evidence="4"/>
<evidence type="ECO:0000256" key="3">
    <source>
        <dbReference type="ARBA" id="ARBA00023235"/>
    </source>
</evidence>
<dbReference type="PANTHER" id="PTHR11142">
    <property type="entry name" value="PSEUDOURIDYLATE SYNTHASE"/>
    <property type="match status" value="1"/>
</dbReference>
<dbReference type="PANTHER" id="PTHR11142:SF0">
    <property type="entry name" value="TRNA PSEUDOURIDINE SYNTHASE-LIKE 1"/>
    <property type="match status" value="1"/>
</dbReference>
<comment type="caution">
    <text evidence="4">Lacks conserved residue(s) required for the propagation of feature annotation.</text>
</comment>
<dbReference type="Pfam" id="PF01416">
    <property type="entry name" value="PseudoU_synth_1"/>
    <property type="match status" value="2"/>
</dbReference>
<dbReference type="NCBIfam" id="TIGR00071">
    <property type="entry name" value="hisT_truA"/>
    <property type="match status" value="1"/>
</dbReference>